<dbReference type="EMBL" id="VXIV02002246">
    <property type="protein sequence ID" value="KAF6026581.1"/>
    <property type="molecule type" value="Genomic_DNA"/>
</dbReference>
<dbReference type="GO" id="GO:0016491">
    <property type="term" value="F:oxidoreductase activity"/>
    <property type="evidence" value="ECO:0007669"/>
    <property type="project" value="InterPro"/>
</dbReference>
<protein>
    <recommendedName>
        <fullName evidence="1">DSBA-like thioredoxin domain-containing protein</fullName>
    </recommendedName>
</protein>
<reference evidence="2" key="1">
    <citation type="submission" date="2020-06" db="EMBL/GenBank/DDBJ databases">
        <title>Draft genome of Bugula neritina, a colonial animal packing powerful symbionts and potential medicines.</title>
        <authorList>
            <person name="Rayko M."/>
        </authorList>
    </citation>
    <scope>NUCLEOTIDE SEQUENCE [LARGE SCALE GENOMIC DNA]</scope>
    <source>
        <strain evidence="2">Kwan_BN1</strain>
    </source>
</reference>
<evidence type="ECO:0000313" key="3">
    <source>
        <dbReference type="Proteomes" id="UP000593567"/>
    </source>
</evidence>
<organism evidence="2 3">
    <name type="scientific">Bugula neritina</name>
    <name type="common">Brown bryozoan</name>
    <name type="synonym">Sertularia neritina</name>
    <dbReference type="NCBI Taxonomy" id="10212"/>
    <lineage>
        <taxon>Eukaryota</taxon>
        <taxon>Metazoa</taxon>
        <taxon>Spiralia</taxon>
        <taxon>Lophotrochozoa</taxon>
        <taxon>Bryozoa</taxon>
        <taxon>Gymnolaemata</taxon>
        <taxon>Cheilostomatida</taxon>
        <taxon>Flustrina</taxon>
        <taxon>Buguloidea</taxon>
        <taxon>Bugulidae</taxon>
        <taxon>Bugula</taxon>
    </lineage>
</organism>
<comment type="caution">
    <text evidence="2">The sequence shown here is derived from an EMBL/GenBank/DDBJ whole genome shotgun (WGS) entry which is preliminary data.</text>
</comment>
<keyword evidence="3" id="KW-1185">Reference proteome</keyword>
<dbReference type="OrthoDB" id="1930760at2759"/>
<evidence type="ECO:0000313" key="2">
    <source>
        <dbReference type="EMBL" id="KAF6026581.1"/>
    </source>
</evidence>
<gene>
    <name evidence="2" type="ORF">EB796_015111</name>
</gene>
<dbReference type="InterPro" id="IPR036249">
    <property type="entry name" value="Thioredoxin-like_sf"/>
</dbReference>
<dbReference type="PANTHER" id="PTHR13887">
    <property type="entry name" value="GLUTATHIONE S-TRANSFERASE KAPPA"/>
    <property type="match status" value="1"/>
</dbReference>
<dbReference type="Pfam" id="PF01323">
    <property type="entry name" value="DSBA"/>
    <property type="match status" value="1"/>
</dbReference>
<dbReference type="AlphaFoldDB" id="A0A7J7JLP4"/>
<accession>A0A7J7JLP4</accession>
<dbReference type="Proteomes" id="UP000593567">
    <property type="component" value="Unassembled WGS sequence"/>
</dbReference>
<sequence>MQTADLYDFKVTWEPFLLRVGFPADGVEKPPQYQNIDKTGHLYLAGKSVGIEFTGKCKRFPNTILGHTMLEYAKSLDPTRRIQNEAAERIFQAYFTDGQYPDRSLLDSIASDMKFDMSAYHSYMDSQENVKQAEQSALKWRSQVQTGVPFFIINGRPCFSGAQESDTFVKTFANL</sequence>
<proteinExistence type="predicted"/>
<dbReference type="Gene3D" id="3.40.30.10">
    <property type="entry name" value="Glutaredoxin"/>
    <property type="match status" value="1"/>
</dbReference>
<evidence type="ECO:0000259" key="1">
    <source>
        <dbReference type="Pfam" id="PF01323"/>
    </source>
</evidence>
<dbReference type="SUPFAM" id="SSF52833">
    <property type="entry name" value="Thioredoxin-like"/>
    <property type="match status" value="1"/>
</dbReference>
<dbReference type="PANTHER" id="PTHR13887:SF41">
    <property type="entry name" value="THIOREDOXIN SUPERFAMILY PROTEIN"/>
    <property type="match status" value="1"/>
</dbReference>
<name>A0A7J7JLP4_BUGNE</name>
<dbReference type="InterPro" id="IPR001853">
    <property type="entry name" value="DSBA-like_thioredoxin_dom"/>
</dbReference>
<feature type="domain" description="DSBA-like thioredoxin" evidence="1">
    <location>
        <begin position="7"/>
        <end position="171"/>
    </location>
</feature>